<comment type="caution">
    <text evidence="8">The sequence shown here is derived from an EMBL/GenBank/DDBJ whole genome shotgun (WGS) entry which is preliminary data.</text>
</comment>
<dbReference type="GO" id="GO:0003677">
    <property type="term" value="F:DNA binding"/>
    <property type="evidence" value="ECO:0007669"/>
    <property type="project" value="UniProtKB-UniRule"/>
</dbReference>
<keyword evidence="9" id="KW-1185">Reference proteome</keyword>
<name>A0AAN8FF80_TRICO</name>
<keyword evidence="3" id="KW-0862">Zinc</keyword>
<feature type="region of interest" description="Disordered" evidence="6">
    <location>
        <begin position="48"/>
        <end position="88"/>
    </location>
</feature>
<feature type="region of interest" description="Disordered" evidence="6">
    <location>
        <begin position="303"/>
        <end position="345"/>
    </location>
</feature>
<accession>A0AAN8FF80</accession>
<protein>
    <recommendedName>
        <fullName evidence="7">THAP-type domain-containing protein</fullName>
    </recommendedName>
</protein>
<dbReference type="InterPro" id="IPR006612">
    <property type="entry name" value="THAP_Znf"/>
</dbReference>
<feature type="compositionally biased region" description="Basic residues" evidence="6">
    <location>
        <begin position="322"/>
        <end position="331"/>
    </location>
</feature>
<dbReference type="Proteomes" id="UP001331761">
    <property type="component" value="Unassembled WGS sequence"/>
</dbReference>
<feature type="compositionally biased region" description="Basic and acidic residues" evidence="6">
    <location>
        <begin position="1150"/>
        <end position="1160"/>
    </location>
</feature>
<feature type="compositionally biased region" description="Basic and acidic residues" evidence="6">
    <location>
        <begin position="49"/>
        <end position="82"/>
    </location>
</feature>
<evidence type="ECO:0000256" key="6">
    <source>
        <dbReference type="SAM" id="MobiDB-lite"/>
    </source>
</evidence>
<evidence type="ECO:0000256" key="2">
    <source>
        <dbReference type="ARBA" id="ARBA00022771"/>
    </source>
</evidence>
<feature type="compositionally biased region" description="Polar residues" evidence="6">
    <location>
        <begin position="1195"/>
        <end position="1211"/>
    </location>
</feature>
<feature type="region of interest" description="Disordered" evidence="6">
    <location>
        <begin position="1184"/>
        <end position="1211"/>
    </location>
</feature>
<evidence type="ECO:0000256" key="5">
    <source>
        <dbReference type="PROSITE-ProRule" id="PRU00309"/>
    </source>
</evidence>
<gene>
    <name evidence="8" type="ORF">GCK32_000860</name>
</gene>
<proteinExistence type="predicted"/>
<keyword evidence="2 5" id="KW-0863">Zinc-finger</keyword>
<evidence type="ECO:0000256" key="4">
    <source>
        <dbReference type="ARBA" id="ARBA00023125"/>
    </source>
</evidence>
<feature type="domain" description="THAP-type" evidence="7">
    <location>
        <begin position="195"/>
        <end position="280"/>
    </location>
</feature>
<evidence type="ECO:0000313" key="8">
    <source>
        <dbReference type="EMBL" id="KAK5970243.1"/>
    </source>
</evidence>
<evidence type="ECO:0000313" key="9">
    <source>
        <dbReference type="Proteomes" id="UP001331761"/>
    </source>
</evidence>
<feature type="region of interest" description="Disordered" evidence="6">
    <location>
        <begin position="946"/>
        <end position="981"/>
    </location>
</feature>
<evidence type="ECO:0000256" key="3">
    <source>
        <dbReference type="ARBA" id="ARBA00022833"/>
    </source>
</evidence>
<keyword evidence="1" id="KW-0479">Metal-binding</keyword>
<evidence type="ECO:0000256" key="1">
    <source>
        <dbReference type="ARBA" id="ARBA00022723"/>
    </source>
</evidence>
<evidence type="ECO:0000259" key="7">
    <source>
        <dbReference type="PROSITE" id="PS50950"/>
    </source>
</evidence>
<reference evidence="8 9" key="1">
    <citation type="submission" date="2019-10" db="EMBL/GenBank/DDBJ databases">
        <title>Assembly and Annotation for the nematode Trichostrongylus colubriformis.</title>
        <authorList>
            <person name="Martin J."/>
        </authorList>
    </citation>
    <scope>NUCLEOTIDE SEQUENCE [LARGE SCALE GENOMIC DNA]</scope>
    <source>
        <strain evidence="8">G859</strain>
        <tissue evidence="8">Whole worm</tissue>
    </source>
</reference>
<organism evidence="8 9">
    <name type="scientific">Trichostrongylus colubriformis</name>
    <name type="common">Black scour worm</name>
    <dbReference type="NCBI Taxonomy" id="6319"/>
    <lineage>
        <taxon>Eukaryota</taxon>
        <taxon>Metazoa</taxon>
        <taxon>Ecdysozoa</taxon>
        <taxon>Nematoda</taxon>
        <taxon>Chromadorea</taxon>
        <taxon>Rhabditida</taxon>
        <taxon>Rhabditina</taxon>
        <taxon>Rhabditomorpha</taxon>
        <taxon>Strongyloidea</taxon>
        <taxon>Trichostrongylidae</taxon>
        <taxon>Trichostrongylus</taxon>
    </lineage>
</organism>
<dbReference type="EMBL" id="WIXE01019201">
    <property type="protein sequence ID" value="KAK5970243.1"/>
    <property type="molecule type" value="Genomic_DNA"/>
</dbReference>
<dbReference type="PROSITE" id="PS50950">
    <property type="entry name" value="ZF_THAP"/>
    <property type="match status" value="1"/>
</dbReference>
<dbReference type="GO" id="GO:0008270">
    <property type="term" value="F:zinc ion binding"/>
    <property type="evidence" value="ECO:0007669"/>
    <property type="project" value="UniProtKB-KW"/>
</dbReference>
<feature type="region of interest" description="Disordered" evidence="6">
    <location>
        <begin position="1150"/>
        <end position="1172"/>
    </location>
</feature>
<keyword evidence="4 5" id="KW-0238">DNA-binding</keyword>
<sequence length="1332" mass="148119">MIINCLFAAMDLQKQFDPKEETYDEQDFKLFTNDDVHDQVLNGDMICDEQTHDNGEQDGKHSILSHSGDDRQPADIDDKSSLDHNNGYNSIQRNNLGKYCQICKVKRLGGRSRVLPKDLQLRKLWILRFNLDPERAAELWVKDTFGEGSRSGEVCAIHFPEGTDPGRNNGRDLPIDMREPNLVAHDDEDVDLGNLILTCVFCNAQRPVKSMIPFARTRLRRRQWIVALSDNDRRTENGLYEAMKNGATKFLCDWHFADDCFSINTIGEWKLKKDATPDPHREENERVAMRVYKIDIQRNMDSRCKGVNLSKPKGQAQEKKQLDRKKSRSTKSSKSTPDGSADHLIYEPDRIQSHSEESATFGSVANPVHYSSIDPKMPSLHPEEAGLQRKNQKYCALCGRTADKSSMKQMNAGKKLNLIMMASLSLIGVVDRADVATKVEEISKHTIFICHSHVVRAAQYLSAEMAANGKRFSYYKDPSAKGSTSCVSYVKTADIPPHLVEVINGMSNKTVIITARDVWSFMNIALKKYHGSSMWPMLCKEQAQFDQLPAASGSNIAAGVNDVNNVEMADECDEDDVMESGNIEVSNIELSSDDTERFCVVCKKTASGNFMKQMSWGKKLNLIITASLSLIGVVERANVADVVEEVSKHSNFICHCHVVQAAQYLFAEVAATGKRFLDYKDLSVRGNFAYTNTADIPPRLVEMMNRMSDRNITIMARDVWSFMNIALKKYHGTSLWLKHNEEQGATGQGVSMLAPGGVANDMEMAEGCDENNEMGSLGNNEVSEMEPSCSDSTGLHYKQKRCCAFCGRMAEGTSMKQMSSGKKLNLVMMASLSLIGYVDRTNVATKVEELSHHSKYICHSHVVQAAQYLSAEMAAAGRRFSYFYDPAAKGSTAYVNTADIPPHLVEIISGMSDDRNAITARDVFLFINSALKKYHGTPLWPEHCGEEEALEDTESPQSAPHEPFLETRSTEELDGSGGVETPGHAQMCEIEPCSSVSTGVRFKQKRYCAFCGRAAESTCMKQMGSGRKLNLILTASLSLLGYVDKSNVVAVVEEISNHNKYICHSHVVQTAQYLSAEMAASGRHFSYYDDPSARGSTAYVNTTDIPPHLVKVINGMSSGSNIITARDVFLFMNSALKKYHGTSWWPEHYGKEEESKDTHPDQPAPPPEPIAGADLIVGSGMSEIEHRDPNDEMESSSSNAEVFEQEPNNCNSKSSLVSLSEYVGETDSATMQKCFIVEGEMLMKLFRFCPDCGQRLAKARLKAVGTAAVVVLACQKCAVKPLVKREKQNQVQPTLRERMDKEMVVASVMAVGKGPRCVEPARWVEQMNRSVL</sequence>